<protein>
    <submittedName>
        <fullName evidence="2">Uncharacterized protein</fullName>
    </submittedName>
</protein>
<proteinExistence type="predicted"/>
<evidence type="ECO:0000313" key="2">
    <source>
        <dbReference type="EMBL" id="QFI77567.1"/>
    </source>
</evidence>
<feature type="region of interest" description="Disordered" evidence="1">
    <location>
        <begin position="125"/>
        <end position="146"/>
    </location>
</feature>
<dbReference type="RefSeq" id="WP_145987137.1">
    <property type="nucleotide sequence ID" value="NZ_CP044544.1"/>
</dbReference>
<sequence length="176" mass="18141">MAQQLATLCQTICAAAADIRNAMPMSSPPPSETALVRHVIDACQNAIKQAVTQPSRVNGLANGLGAALRSLQLIQSEVAKGSAGASVIIDNADALTRNALSDVLRIASQPDDALAALAAVSDVAPPAPSPAFDPTSRPRGRPAPATHCCRFSVKSRRPTSTCASSATVKIMRTFPS</sequence>
<accession>A0A5P6PH22</accession>
<name>A0A5P6PH22_9BRAD</name>
<evidence type="ECO:0000313" key="3">
    <source>
        <dbReference type="Proteomes" id="UP000325641"/>
    </source>
</evidence>
<dbReference type="OrthoDB" id="9891572at2"/>
<dbReference type="KEGG" id="bbet:F8237_35255"/>
<keyword evidence="2" id="KW-0614">Plasmid</keyword>
<gene>
    <name evidence="2" type="ORF">F8237_35255</name>
</gene>
<organism evidence="2 3">
    <name type="scientific">Bradyrhizobium betae</name>
    <dbReference type="NCBI Taxonomy" id="244734"/>
    <lineage>
        <taxon>Bacteria</taxon>
        <taxon>Pseudomonadati</taxon>
        <taxon>Pseudomonadota</taxon>
        <taxon>Alphaproteobacteria</taxon>
        <taxon>Hyphomicrobiales</taxon>
        <taxon>Nitrobacteraceae</taxon>
        <taxon>Bradyrhizobium</taxon>
    </lineage>
</organism>
<dbReference type="EMBL" id="CP044544">
    <property type="protein sequence ID" value="QFI77567.1"/>
    <property type="molecule type" value="Genomic_DNA"/>
</dbReference>
<reference evidence="3" key="1">
    <citation type="submission" date="2019-10" db="EMBL/GenBank/DDBJ databases">
        <title>Complete Genome Sequence of Bradyrhizobium betae type strain PL7HG1T.</title>
        <authorList>
            <person name="Bromfield E.S.P."/>
            <person name="Cloutier S."/>
        </authorList>
    </citation>
    <scope>NUCLEOTIDE SEQUENCE [LARGE SCALE GENOMIC DNA]</scope>
    <source>
        <strain evidence="3">PL7HG1</strain>
        <plasmid evidence="3">pbbpl7hg1</plasmid>
    </source>
</reference>
<dbReference type="AlphaFoldDB" id="A0A5P6PH22"/>
<evidence type="ECO:0000256" key="1">
    <source>
        <dbReference type="SAM" id="MobiDB-lite"/>
    </source>
</evidence>
<geneLocation type="plasmid" evidence="3">
    <name>pbbpl7hg1</name>
</geneLocation>
<dbReference type="Proteomes" id="UP000325641">
    <property type="component" value="Plasmid pBbPL7HG1"/>
</dbReference>